<feature type="domain" description="RNA polymerase sigma-70 region 2" evidence="4">
    <location>
        <begin position="27"/>
        <end position="96"/>
    </location>
</feature>
<accession>A0AAW4NS00</accession>
<evidence type="ECO:0000313" key="6">
    <source>
        <dbReference type="EMBL" id="MBW4865561.1"/>
    </source>
</evidence>
<protein>
    <submittedName>
        <fullName evidence="6">Sigma-70 family RNA polymerase sigma factor</fullName>
    </submittedName>
</protein>
<evidence type="ECO:0000256" key="2">
    <source>
        <dbReference type="ARBA" id="ARBA00023082"/>
    </source>
</evidence>
<proteinExistence type="predicted"/>
<dbReference type="InterPro" id="IPR014284">
    <property type="entry name" value="RNA_pol_sigma-70_dom"/>
</dbReference>
<dbReference type="EMBL" id="JAHXRF010000007">
    <property type="protein sequence ID" value="MBW4865561.1"/>
    <property type="molecule type" value="Genomic_DNA"/>
</dbReference>
<keyword evidence="1" id="KW-0805">Transcription regulation</keyword>
<dbReference type="Proteomes" id="UP001196873">
    <property type="component" value="Unassembled WGS sequence"/>
</dbReference>
<organism evidence="6 7">
    <name type="scientific">Segatella salivae</name>
    <dbReference type="NCBI Taxonomy" id="228604"/>
    <lineage>
        <taxon>Bacteria</taxon>
        <taxon>Pseudomonadati</taxon>
        <taxon>Bacteroidota</taxon>
        <taxon>Bacteroidia</taxon>
        <taxon>Bacteroidales</taxon>
        <taxon>Prevotellaceae</taxon>
        <taxon>Segatella</taxon>
    </lineage>
</organism>
<evidence type="ECO:0000259" key="4">
    <source>
        <dbReference type="Pfam" id="PF04542"/>
    </source>
</evidence>
<reference evidence="6" key="1">
    <citation type="submission" date="2021-07" db="EMBL/GenBank/DDBJ databases">
        <title>Genomic diversity and antimicrobial resistance of Prevotella spp. isolated from chronic lung disease airways.</title>
        <authorList>
            <person name="Webb K.A."/>
            <person name="Olagoke O.S."/>
            <person name="Baird T."/>
            <person name="Neill J."/>
            <person name="Pham A."/>
            <person name="Wells T.J."/>
            <person name="Ramsay K.A."/>
            <person name="Bell S.C."/>
            <person name="Sarovich D.S."/>
            <person name="Price E.P."/>
        </authorList>
    </citation>
    <scope>NUCLEOTIDE SEQUENCE</scope>
    <source>
        <strain evidence="6">SCHI0047.S.3</strain>
    </source>
</reference>
<dbReference type="RefSeq" id="WP_219424878.1">
    <property type="nucleotide sequence ID" value="NZ_CALIQW010000030.1"/>
</dbReference>
<dbReference type="GO" id="GO:0003677">
    <property type="term" value="F:DNA binding"/>
    <property type="evidence" value="ECO:0007669"/>
    <property type="project" value="InterPro"/>
</dbReference>
<keyword evidence="3" id="KW-0804">Transcription</keyword>
<dbReference type="PANTHER" id="PTHR43133:SF46">
    <property type="entry name" value="RNA POLYMERASE SIGMA-70 FACTOR ECF SUBFAMILY"/>
    <property type="match status" value="1"/>
</dbReference>
<dbReference type="GO" id="GO:0006352">
    <property type="term" value="P:DNA-templated transcription initiation"/>
    <property type="evidence" value="ECO:0007669"/>
    <property type="project" value="InterPro"/>
</dbReference>
<dbReference type="Pfam" id="PF04542">
    <property type="entry name" value="Sigma70_r2"/>
    <property type="match status" value="1"/>
</dbReference>
<evidence type="ECO:0000256" key="1">
    <source>
        <dbReference type="ARBA" id="ARBA00023015"/>
    </source>
</evidence>
<dbReference type="GO" id="GO:0016987">
    <property type="term" value="F:sigma factor activity"/>
    <property type="evidence" value="ECO:0007669"/>
    <property type="project" value="UniProtKB-KW"/>
</dbReference>
<name>A0AAW4NS00_9BACT</name>
<evidence type="ECO:0000313" key="7">
    <source>
        <dbReference type="Proteomes" id="UP001196873"/>
    </source>
</evidence>
<evidence type="ECO:0000259" key="5">
    <source>
        <dbReference type="Pfam" id="PF08281"/>
    </source>
</evidence>
<dbReference type="InterPro" id="IPR007627">
    <property type="entry name" value="RNA_pol_sigma70_r2"/>
</dbReference>
<feature type="domain" description="RNA polymerase sigma factor 70 region 4 type 2" evidence="5">
    <location>
        <begin position="122"/>
        <end position="173"/>
    </location>
</feature>
<dbReference type="AlphaFoldDB" id="A0AAW4NS00"/>
<keyword evidence="2" id="KW-0731">Sigma factor</keyword>
<dbReference type="NCBIfam" id="TIGR02937">
    <property type="entry name" value="sigma70-ECF"/>
    <property type="match status" value="1"/>
</dbReference>
<dbReference type="Pfam" id="PF08281">
    <property type="entry name" value="Sigma70_r4_2"/>
    <property type="match status" value="1"/>
</dbReference>
<dbReference type="InterPro" id="IPR013249">
    <property type="entry name" value="RNA_pol_sigma70_r4_t2"/>
</dbReference>
<dbReference type="InterPro" id="IPR039425">
    <property type="entry name" value="RNA_pol_sigma-70-like"/>
</dbReference>
<evidence type="ECO:0000256" key="3">
    <source>
        <dbReference type="ARBA" id="ARBA00023163"/>
    </source>
</evidence>
<dbReference type="PANTHER" id="PTHR43133">
    <property type="entry name" value="RNA POLYMERASE ECF-TYPE SIGMA FACTO"/>
    <property type="match status" value="1"/>
</dbReference>
<comment type="caution">
    <text evidence="6">The sequence shown here is derived from an EMBL/GenBank/DDBJ whole genome shotgun (WGS) entry which is preliminary data.</text>
</comment>
<gene>
    <name evidence="6" type="ORF">KZY68_05925</name>
</gene>
<sequence>MKLFSRDNEQTIVRKLNRGDATAIDLLYAEYAPLLTAVCARYVAQNEDIKDILQEAFIKMFDKGRTFNYRGKGSLKAWATRIVINESLLFLRQQAKQEQCFLDKEPPDVVDEEPEIGSLSAEEITAMIRQLPSGYRTVFNLFVIEGLSHQQIAAQLNIKADTSASQLYKAKVMLARMIKSYQKQDRMTE</sequence>